<dbReference type="EMBL" id="JBHMQT010000011">
    <property type="protein sequence ID" value="MFC0862225.1"/>
    <property type="molecule type" value="Genomic_DNA"/>
</dbReference>
<dbReference type="Gene3D" id="1.25.40.10">
    <property type="entry name" value="Tetratricopeptide repeat domain"/>
    <property type="match status" value="1"/>
</dbReference>
<dbReference type="RefSeq" id="WP_394300435.1">
    <property type="nucleotide sequence ID" value="NZ_JBHMQT010000011.1"/>
</dbReference>
<name>A0ABV6U2Z2_9ACTN</name>
<accession>A0ABV6U2Z2</accession>
<proteinExistence type="predicted"/>
<reference evidence="1 2" key="1">
    <citation type="submission" date="2024-09" db="EMBL/GenBank/DDBJ databases">
        <authorList>
            <person name="Sun Q."/>
            <person name="Mori K."/>
        </authorList>
    </citation>
    <scope>NUCLEOTIDE SEQUENCE [LARGE SCALE GENOMIC DNA]</scope>
    <source>
        <strain evidence="1 2">TBRC 1851</strain>
    </source>
</reference>
<evidence type="ECO:0000313" key="1">
    <source>
        <dbReference type="EMBL" id="MFC0862225.1"/>
    </source>
</evidence>
<dbReference type="InterPro" id="IPR011990">
    <property type="entry name" value="TPR-like_helical_dom_sf"/>
</dbReference>
<comment type="caution">
    <text evidence="1">The sequence shown here is derived from an EMBL/GenBank/DDBJ whole genome shotgun (WGS) entry which is preliminary data.</text>
</comment>
<sequence>MNPTGPIAHRFPLVARPRPACTPLDNRVDALCALARTAEQDNDPASASAVFNQAALLASDIGLPDLARAWCHRHAGVYLQACPLGGRARYALEPLVNLARLHIRDGNGDAALDLLATLYDAVTSQADTTVDGLPVPASTLTTTPGEHQELRQWLWTVHLADGARALTRAGRWRDALTHMERHNGIGRRMLDGRQVAVIAAATAGDTGGALTLLADTAPGEAWENAVTACLRVLCGQAADRPIDQDLAVMLDLYRQFTPGSGLAVFETRLGLSVVDAAGVVDDLAAQAVAVTLVQRTVGSGDGYAAREVLGHDGCSGMLADGQARVLAELVEACALDRRKLPTGSENELSAALDISEGIIRRAAETR</sequence>
<protein>
    <submittedName>
        <fullName evidence="1">Uncharacterized protein</fullName>
    </submittedName>
</protein>
<dbReference type="SUPFAM" id="SSF48452">
    <property type="entry name" value="TPR-like"/>
    <property type="match status" value="1"/>
</dbReference>
<gene>
    <name evidence="1" type="ORF">ACFHYQ_07940</name>
</gene>
<evidence type="ECO:0000313" key="2">
    <source>
        <dbReference type="Proteomes" id="UP001589870"/>
    </source>
</evidence>
<organism evidence="1 2">
    <name type="scientific">Sphaerimonospora cavernae</name>
    <dbReference type="NCBI Taxonomy" id="1740611"/>
    <lineage>
        <taxon>Bacteria</taxon>
        <taxon>Bacillati</taxon>
        <taxon>Actinomycetota</taxon>
        <taxon>Actinomycetes</taxon>
        <taxon>Streptosporangiales</taxon>
        <taxon>Streptosporangiaceae</taxon>
        <taxon>Sphaerimonospora</taxon>
    </lineage>
</organism>
<keyword evidence="2" id="KW-1185">Reference proteome</keyword>
<dbReference type="Proteomes" id="UP001589870">
    <property type="component" value="Unassembled WGS sequence"/>
</dbReference>